<gene>
    <name evidence="7" type="primary">nhaA</name>
    <name evidence="8" type="ORF">LT42_02325</name>
</gene>
<evidence type="ECO:0000256" key="4">
    <source>
        <dbReference type="ARBA" id="ARBA00022989"/>
    </source>
</evidence>
<keyword evidence="3 7" id="KW-0812">Transmembrane</keyword>
<comment type="caution">
    <text evidence="8">The sequence shown here is derived from an EMBL/GenBank/DDBJ whole genome shotgun (WGS) entry which is preliminary data.</text>
</comment>
<dbReference type="NCBIfam" id="TIGR00773">
    <property type="entry name" value="NhaA"/>
    <property type="match status" value="1"/>
</dbReference>
<name>A0A9X0JJH3_9PSED</name>
<evidence type="ECO:0000256" key="7">
    <source>
        <dbReference type="HAMAP-Rule" id="MF_01844"/>
    </source>
</evidence>
<organism evidence="8 9">
    <name type="scientific">Pseudomonas lutea</name>
    <dbReference type="NCBI Taxonomy" id="243924"/>
    <lineage>
        <taxon>Bacteria</taxon>
        <taxon>Pseudomonadati</taxon>
        <taxon>Pseudomonadota</taxon>
        <taxon>Gammaproteobacteria</taxon>
        <taxon>Pseudomonadales</taxon>
        <taxon>Pseudomonadaceae</taxon>
        <taxon>Pseudomonas</taxon>
    </lineage>
</organism>
<feature type="transmembrane region" description="Helical" evidence="7">
    <location>
        <begin position="200"/>
        <end position="216"/>
    </location>
</feature>
<evidence type="ECO:0000313" key="9">
    <source>
        <dbReference type="Proteomes" id="UP000029719"/>
    </source>
</evidence>
<dbReference type="GO" id="GO:0015385">
    <property type="term" value="F:sodium:proton antiporter activity"/>
    <property type="evidence" value="ECO:0007669"/>
    <property type="project" value="UniProtKB-UniRule"/>
</dbReference>
<feature type="transmembrane region" description="Helical" evidence="7">
    <location>
        <begin position="111"/>
        <end position="133"/>
    </location>
</feature>
<evidence type="ECO:0000256" key="5">
    <source>
        <dbReference type="ARBA" id="ARBA00023136"/>
    </source>
</evidence>
<comment type="subcellular location">
    <subcellularLocation>
        <location evidence="1">Cell inner membrane</location>
        <topology evidence="1">Multi-pass membrane protein</topology>
    </subcellularLocation>
    <subcellularLocation>
        <location evidence="7">Cell membrane</location>
        <topology evidence="7">Multi-pass membrane protein</topology>
    </subcellularLocation>
</comment>
<evidence type="ECO:0000256" key="3">
    <source>
        <dbReference type="ARBA" id="ARBA00022692"/>
    </source>
</evidence>
<comment type="function">
    <text evidence="7">Na(+)/H(+) antiporter that extrudes sodium in exchange for external protons.</text>
</comment>
<keyword evidence="5 7" id="KW-0472">Membrane</keyword>
<dbReference type="EMBL" id="JRMB01000001">
    <property type="protein sequence ID" value="KGF64830.1"/>
    <property type="molecule type" value="Genomic_DNA"/>
</dbReference>
<feature type="transmembrane region" description="Helical" evidence="7">
    <location>
        <begin position="30"/>
        <end position="50"/>
    </location>
</feature>
<dbReference type="PANTHER" id="PTHR30341:SF0">
    <property type="entry name" value="NA(+)_H(+) ANTIPORTER NHAA"/>
    <property type="match status" value="1"/>
</dbReference>
<keyword evidence="6 7" id="KW-0739">Sodium transport</keyword>
<dbReference type="GO" id="GO:0005886">
    <property type="term" value="C:plasma membrane"/>
    <property type="evidence" value="ECO:0007669"/>
    <property type="project" value="UniProtKB-SubCell"/>
</dbReference>
<evidence type="ECO:0000256" key="6">
    <source>
        <dbReference type="ARBA" id="ARBA00023201"/>
    </source>
</evidence>
<keyword evidence="2 7" id="KW-1003">Cell membrane</keyword>
<comment type="catalytic activity">
    <reaction evidence="7">
        <text>Na(+)(in) + 2 H(+)(out) = Na(+)(out) + 2 H(+)(in)</text>
        <dbReference type="Rhea" id="RHEA:29251"/>
        <dbReference type="ChEBI" id="CHEBI:15378"/>
        <dbReference type="ChEBI" id="CHEBI:29101"/>
    </reaction>
</comment>
<feature type="transmembrane region" description="Helical" evidence="7">
    <location>
        <begin position="387"/>
        <end position="413"/>
    </location>
</feature>
<feature type="transmembrane region" description="Helical" evidence="7">
    <location>
        <begin position="320"/>
        <end position="339"/>
    </location>
</feature>
<protein>
    <recommendedName>
        <fullName evidence="7">Na(+)/H(+) antiporter NhaA</fullName>
    </recommendedName>
    <alternativeName>
        <fullName evidence="7">Sodium/proton antiporter NhaA</fullName>
    </alternativeName>
</protein>
<sequence>MAANQHPRPTIPLPQQLAEKAMSALERFSHIEAVSGIALLIAAIAALVWANSSFAESYEHLLQTQISIGFGDFNLSRSFHFLVNDGLMTIFFLVVGAEIRQEIHDGALANFKLALLPLGAALGGVLMPALIYLAINHGTEAGHGWAVPTATDIAFAVGVLALLGKSIPSGVRVLLLALAIIDDIVAILIIAVFYTTSLDYSGVVIAIVGMLMVLLFQRMGIGKMAPYALPGAIIWFGLYKTGVHPTLAGVILGLMSPVRSMPMKERPLEALQNGFHELVERFSGSATESREVSKPLKVIRQAEREMLTPVQRIQAALHPWVAFVIMPMFALANAGVNFGGADLQNTLSQHVFAAIVLALVAGKPLGVVMATVVLVKSGLCKLPGDVSWTGVVLVGLLAGIGFTMSIFIASLAFNDESLLAAAKLSVLCASGAAAALGLGWGIARKSALGRGKAQ</sequence>
<feature type="transmembrane region" description="Helical" evidence="7">
    <location>
        <begin position="419"/>
        <end position="443"/>
    </location>
</feature>
<evidence type="ECO:0000256" key="2">
    <source>
        <dbReference type="ARBA" id="ARBA00022475"/>
    </source>
</evidence>
<dbReference type="Proteomes" id="UP000029719">
    <property type="component" value="Unassembled WGS sequence"/>
</dbReference>
<keyword evidence="7" id="KW-0813">Transport</keyword>
<proteinExistence type="inferred from homology"/>
<dbReference type="Gene3D" id="1.20.1530.10">
    <property type="entry name" value="Na+/H+ antiporter like domain"/>
    <property type="match status" value="1"/>
</dbReference>
<keyword evidence="4 7" id="KW-1133">Transmembrane helix</keyword>
<evidence type="ECO:0000256" key="1">
    <source>
        <dbReference type="ARBA" id="ARBA00004429"/>
    </source>
</evidence>
<dbReference type="InterPro" id="IPR004670">
    <property type="entry name" value="NhaA"/>
</dbReference>
<feature type="transmembrane region" description="Helical" evidence="7">
    <location>
        <begin position="145"/>
        <end position="164"/>
    </location>
</feature>
<dbReference type="GO" id="GO:0006885">
    <property type="term" value="P:regulation of pH"/>
    <property type="evidence" value="ECO:0007669"/>
    <property type="project" value="UniProtKB-UniRule"/>
</dbReference>
<evidence type="ECO:0000313" key="8">
    <source>
        <dbReference type="EMBL" id="KGF64830.1"/>
    </source>
</evidence>
<keyword evidence="7" id="KW-0915">Sodium</keyword>
<comment type="similarity">
    <text evidence="7">Belongs to the NhaA Na(+)/H(+) (TC 2.A.33) antiporter family.</text>
</comment>
<dbReference type="AlphaFoldDB" id="A0A9X0JJH3"/>
<feature type="transmembrane region" description="Helical" evidence="7">
    <location>
        <begin position="173"/>
        <end position="194"/>
    </location>
</feature>
<accession>A0A9X0JJH3</accession>
<dbReference type="InterPro" id="IPR023171">
    <property type="entry name" value="Na/H_antiporter_dom_sf"/>
</dbReference>
<feature type="transmembrane region" description="Helical" evidence="7">
    <location>
        <begin position="351"/>
        <end position="375"/>
    </location>
</feature>
<dbReference type="Pfam" id="PF06965">
    <property type="entry name" value="Na_H_antiport_1"/>
    <property type="match status" value="1"/>
</dbReference>
<keyword evidence="7" id="KW-0050">Antiport</keyword>
<dbReference type="PANTHER" id="PTHR30341">
    <property type="entry name" value="SODIUM ION/PROTON ANTIPORTER NHAA-RELATED"/>
    <property type="match status" value="1"/>
</dbReference>
<reference evidence="8 9" key="1">
    <citation type="submission" date="2014-09" db="EMBL/GenBank/DDBJ databases">
        <title>Genome sequence of Pseudomonas lutea strain DSM 17257T.</title>
        <authorList>
            <person name="Kwak Y."/>
            <person name="Shin J.-H."/>
        </authorList>
    </citation>
    <scope>NUCLEOTIDE SEQUENCE [LARGE SCALE GENOMIC DNA]</scope>
    <source>
        <strain evidence="8 9">DSM 17257</strain>
    </source>
</reference>
<dbReference type="HAMAP" id="MF_01844">
    <property type="entry name" value="NhaA"/>
    <property type="match status" value="1"/>
</dbReference>
<keyword evidence="7" id="KW-0406">Ion transport</keyword>